<dbReference type="Proteomes" id="UP000055590">
    <property type="component" value="Chromosome"/>
</dbReference>
<accession>A0A0K1PBV2</accession>
<dbReference type="STRING" id="1391653.AKJ08_0986"/>
<proteinExistence type="predicted"/>
<dbReference type="EMBL" id="CP012332">
    <property type="protein sequence ID" value="AKU90599.1"/>
    <property type="molecule type" value="Genomic_DNA"/>
</dbReference>
<evidence type="ECO:0000313" key="1">
    <source>
        <dbReference type="EMBL" id="AKU90599.1"/>
    </source>
</evidence>
<dbReference type="OrthoDB" id="5525305at2"/>
<dbReference type="KEGG" id="vin:AKJ08_0986"/>
<evidence type="ECO:0000313" key="2">
    <source>
        <dbReference type="Proteomes" id="UP000055590"/>
    </source>
</evidence>
<keyword evidence="1" id="KW-0238">DNA-binding</keyword>
<dbReference type="GO" id="GO:0003677">
    <property type="term" value="F:DNA binding"/>
    <property type="evidence" value="ECO:0007669"/>
    <property type="project" value="UniProtKB-KW"/>
</dbReference>
<dbReference type="AlphaFoldDB" id="A0A0K1PBV2"/>
<gene>
    <name evidence="1" type="ORF">AKJ08_0986</name>
</gene>
<organism evidence="1 2">
    <name type="scientific">Vulgatibacter incomptus</name>
    <dbReference type="NCBI Taxonomy" id="1391653"/>
    <lineage>
        <taxon>Bacteria</taxon>
        <taxon>Pseudomonadati</taxon>
        <taxon>Myxococcota</taxon>
        <taxon>Myxococcia</taxon>
        <taxon>Myxococcales</taxon>
        <taxon>Cystobacterineae</taxon>
        <taxon>Vulgatibacteraceae</taxon>
        <taxon>Vulgatibacter</taxon>
    </lineage>
</organism>
<name>A0A0K1PBV2_9BACT</name>
<dbReference type="RefSeq" id="WP_050725032.1">
    <property type="nucleotide sequence ID" value="NZ_CP012332.1"/>
</dbReference>
<sequence>MSEERFEIDYDAEAVFYESGWRTREDLARLIKEMIDRGDYRIARPSAALESLESELSRARIMAVRVSPELAKAAEQRAAREGKAVSTILREALAGLLSAPEAAKAPANLPAAVIPAIEVDAETSFSLDDPEMEQSWFGR</sequence>
<keyword evidence="2" id="KW-1185">Reference proteome</keyword>
<protein>
    <submittedName>
        <fullName evidence="1">CopG domain protein DNA-binding domain protein</fullName>
    </submittedName>
</protein>
<reference evidence="1 2" key="1">
    <citation type="submission" date="2015-08" db="EMBL/GenBank/DDBJ databases">
        <authorList>
            <person name="Babu N.S."/>
            <person name="Beckwith C.J."/>
            <person name="Beseler K.G."/>
            <person name="Brison A."/>
            <person name="Carone J.V."/>
            <person name="Caskin T.P."/>
            <person name="Diamond M."/>
            <person name="Durham M.E."/>
            <person name="Foxe J.M."/>
            <person name="Go M."/>
            <person name="Henderson B.A."/>
            <person name="Jones I.B."/>
            <person name="McGettigan J.A."/>
            <person name="Micheletti S.J."/>
            <person name="Nasrallah M.E."/>
            <person name="Ortiz D."/>
            <person name="Piller C.R."/>
            <person name="Privatt S.R."/>
            <person name="Schneider S.L."/>
            <person name="Sharp S."/>
            <person name="Smith T.C."/>
            <person name="Stanton J.D."/>
            <person name="Ullery H.E."/>
            <person name="Wilson R.J."/>
            <person name="Serrano M.G."/>
            <person name="Buck G."/>
            <person name="Lee V."/>
            <person name="Wang Y."/>
            <person name="Carvalho R."/>
            <person name="Voegtly L."/>
            <person name="Shi R."/>
            <person name="Duckworth R."/>
            <person name="Johnson A."/>
            <person name="Loviza R."/>
            <person name="Walstead R."/>
            <person name="Shah Z."/>
            <person name="Kiflezghi M."/>
            <person name="Wade K."/>
            <person name="Ball S.L."/>
            <person name="Bradley K.W."/>
            <person name="Asai D.J."/>
            <person name="Bowman C.A."/>
            <person name="Russell D.A."/>
            <person name="Pope W.H."/>
            <person name="Jacobs-Sera D."/>
            <person name="Hendrix R.W."/>
            <person name="Hatfull G.F."/>
        </authorList>
    </citation>
    <scope>NUCLEOTIDE SEQUENCE [LARGE SCALE GENOMIC DNA]</scope>
    <source>
        <strain evidence="1 2">DSM 27710</strain>
    </source>
</reference>